<dbReference type="EMBL" id="CP000011">
    <property type="protein sequence ID" value="AAU45672.1"/>
    <property type="molecule type" value="Genomic_DNA"/>
</dbReference>
<dbReference type="KEGG" id="bma:BMAA1967"/>
<dbReference type="Proteomes" id="UP000006693">
    <property type="component" value="Chromosome 2"/>
</dbReference>
<name>A0A0H2WAK9_BURMA</name>
<sequence>MPAPRSRRTTIALRGRFARLTASRAAGRRHTGTRLPPSRRAATRRAATRRRHSAGTRTPCVSPLGGGECGNIGHPAGSRPLRQPAKAAPATRRDTQEFGPLHEKRFGNIRLHADSHERSIPDKLSHTG</sequence>
<organism evidence="2 3">
    <name type="scientific">Burkholderia mallei (strain ATCC 23344)</name>
    <dbReference type="NCBI Taxonomy" id="243160"/>
    <lineage>
        <taxon>Bacteria</taxon>
        <taxon>Pseudomonadati</taxon>
        <taxon>Pseudomonadota</taxon>
        <taxon>Betaproteobacteria</taxon>
        <taxon>Burkholderiales</taxon>
        <taxon>Burkholderiaceae</taxon>
        <taxon>Burkholderia</taxon>
        <taxon>pseudomallei group</taxon>
    </lineage>
</organism>
<gene>
    <name evidence="2" type="ordered locus">BMAA1967</name>
</gene>
<feature type="compositionally biased region" description="Basic and acidic residues" evidence="1">
    <location>
        <begin position="91"/>
        <end position="128"/>
    </location>
</feature>
<feature type="region of interest" description="Disordered" evidence="1">
    <location>
        <begin position="21"/>
        <end position="128"/>
    </location>
</feature>
<evidence type="ECO:0000256" key="1">
    <source>
        <dbReference type="SAM" id="MobiDB-lite"/>
    </source>
</evidence>
<evidence type="ECO:0000313" key="2">
    <source>
        <dbReference type="EMBL" id="AAU45672.1"/>
    </source>
</evidence>
<proteinExistence type="predicted"/>
<reference evidence="2 3" key="1">
    <citation type="journal article" date="2004" name="Proc. Natl. Acad. Sci. U.S.A.">
        <title>Structural flexibility in the Burkholderia mallei genome.</title>
        <authorList>
            <person name="Nierman W.C."/>
            <person name="DeShazer D."/>
            <person name="Kim H.S."/>
            <person name="Tettelin H."/>
            <person name="Nelson K.E."/>
            <person name="Feldblyum T."/>
            <person name="Ulrich R.L."/>
            <person name="Ronning C.M."/>
            <person name="Brinkac L.M."/>
            <person name="Daugherty S.C."/>
            <person name="Davidsen T.D."/>
            <person name="Deboy R.T."/>
            <person name="Dimitrov G."/>
            <person name="Dodson R.J."/>
            <person name="Durkin A.S."/>
            <person name="Gwinn M.L."/>
            <person name="Haft D.H."/>
            <person name="Khouri H."/>
            <person name="Kolonay J.F."/>
            <person name="Madupu R."/>
            <person name="Mohammoud Y."/>
            <person name="Nelson W.C."/>
            <person name="Radune D."/>
            <person name="Romero C.M."/>
            <person name="Sarria S."/>
            <person name="Selengut J."/>
            <person name="Shamblin C."/>
            <person name="Sullivan S.A."/>
            <person name="White O."/>
            <person name="Yu Y."/>
            <person name="Zafar N."/>
            <person name="Zhou L."/>
            <person name="Fraser C.M."/>
        </authorList>
    </citation>
    <scope>NUCLEOTIDE SEQUENCE [LARGE SCALE GENOMIC DNA]</scope>
    <source>
        <strain evidence="2 3">ATCC 23344</strain>
    </source>
</reference>
<dbReference type="HOGENOM" id="CLU_1955495_0_0_4"/>
<keyword evidence="3" id="KW-1185">Reference proteome</keyword>
<evidence type="ECO:0000313" key="3">
    <source>
        <dbReference type="Proteomes" id="UP000006693"/>
    </source>
</evidence>
<protein>
    <submittedName>
        <fullName evidence="2">Uncharacterized protein</fullName>
    </submittedName>
</protein>
<dbReference type="AlphaFoldDB" id="A0A0H2WAK9"/>
<accession>A0A0H2WAK9</accession>
<feature type="compositionally biased region" description="Basic residues" evidence="1">
    <location>
        <begin position="41"/>
        <end position="54"/>
    </location>
</feature>